<feature type="region of interest" description="Disordered" evidence="1">
    <location>
        <begin position="10"/>
        <end position="50"/>
    </location>
</feature>
<dbReference type="InParanoid" id="A4UVL0"/>
<protein>
    <submittedName>
        <fullName evidence="2">Cyclin-dependent kinase inhibitor</fullName>
    </submittedName>
</protein>
<feature type="region of interest" description="Disordered" evidence="1">
    <location>
        <begin position="125"/>
        <end position="178"/>
    </location>
</feature>
<sequence length="208" mass="23471">MNINELVHGMNGISLERGMKHQDSETSEHHERGHLTRKSSTTSSTGSLHVDKKKHLFRKDSEVKMEAIFKELFSPDAKIVDHFDGEMLMIPGIELEDSKNEDSLLISNHDRFKLRRQTSLVPKNEVKKNASPQPRVRVITRKSPSPLRKLSTPTQRKRSSSSKAPLPKLSAPPSLKPNFVTVADESLTAAYLRKNPIPLRRGVSIPQK</sequence>
<feature type="compositionally biased region" description="Basic and acidic residues" evidence="1">
    <location>
        <begin position="17"/>
        <end position="34"/>
    </location>
</feature>
<dbReference type="AGR" id="WB:WBGene00045340"/>
<proteinExistence type="predicted"/>
<dbReference type="WormBase" id="T10G3.8">
    <property type="protein sequence ID" value="CE40873"/>
    <property type="gene ID" value="WBGene00045340"/>
</dbReference>
<keyword evidence="2" id="KW-0649">Protein kinase inhibitor</keyword>
<dbReference type="eggNOG" id="ENOG502TH2P">
    <property type="taxonomic scope" value="Eukaryota"/>
</dbReference>
<dbReference type="GO" id="GO:0004860">
    <property type="term" value="F:protein kinase inhibitor activity"/>
    <property type="evidence" value="ECO:0007669"/>
    <property type="project" value="UniProtKB-KW"/>
</dbReference>
<evidence type="ECO:0000256" key="1">
    <source>
        <dbReference type="SAM" id="MobiDB-lite"/>
    </source>
</evidence>
<dbReference type="Bgee" id="WBGene00045340">
    <property type="expression patterns" value="Expressed in larva and 3 other cell types or tissues"/>
</dbReference>
<evidence type="ECO:0000313" key="4">
    <source>
        <dbReference type="WormBase" id="T10G3.8"/>
    </source>
</evidence>
<dbReference type="PaxDb" id="6239-T10G3.8"/>
<dbReference type="AlphaFoldDB" id="A4UVL0"/>
<reference evidence="2 3" key="1">
    <citation type="journal article" date="1998" name="Science">
        <title>Genome sequence of the nematode C. elegans: a platform for investigating biology.</title>
        <authorList>
            <consortium name="The C. elegans sequencing consortium"/>
            <person name="Sulson J.E."/>
            <person name="Waterston R."/>
        </authorList>
    </citation>
    <scope>NUCLEOTIDE SEQUENCE [LARGE SCALE GENOMIC DNA]</scope>
    <source>
        <strain evidence="2 3">Bristol N2</strain>
    </source>
</reference>
<accession>A4UVL0</accession>
<organism evidence="2 3">
    <name type="scientific">Caenorhabditis elegans</name>
    <dbReference type="NCBI Taxonomy" id="6239"/>
    <lineage>
        <taxon>Eukaryota</taxon>
        <taxon>Metazoa</taxon>
        <taxon>Ecdysozoa</taxon>
        <taxon>Nematoda</taxon>
        <taxon>Chromadorea</taxon>
        <taxon>Rhabditida</taxon>
        <taxon>Rhabditina</taxon>
        <taxon>Rhabditomorpha</taxon>
        <taxon>Rhabditoidea</taxon>
        <taxon>Rhabditidae</taxon>
        <taxon>Peloderinae</taxon>
        <taxon>Caenorhabditis</taxon>
    </lineage>
</organism>
<dbReference type="OrthoDB" id="5817139at2759"/>
<dbReference type="UCSC" id="T10G3.8">
    <property type="organism name" value="c. elegans"/>
</dbReference>
<gene>
    <name evidence="2" type="ORF">CELE_T10G3.8</name>
    <name evidence="2 4" type="ORF">T10G3.8</name>
</gene>
<evidence type="ECO:0000313" key="2">
    <source>
        <dbReference type="EMBL" id="CAM84694.1"/>
    </source>
</evidence>
<name>A4UVL0_CAEEL</name>
<feature type="compositionally biased region" description="Low complexity" evidence="1">
    <location>
        <begin position="161"/>
        <end position="177"/>
    </location>
</feature>
<dbReference type="EMBL" id="BX284605">
    <property type="protein sequence ID" value="CAM84694.1"/>
    <property type="molecule type" value="Genomic_DNA"/>
</dbReference>
<evidence type="ECO:0000313" key="3">
    <source>
        <dbReference type="Proteomes" id="UP000001940"/>
    </source>
</evidence>
<keyword evidence="3" id="KW-1185">Reference proteome</keyword>
<dbReference type="Proteomes" id="UP000001940">
    <property type="component" value="Chromosome V"/>
</dbReference>
<dbReference type="OMA" id="KKNASPQ"/>
<dbReference type="FunCoup" id="A4UVL0">
    <property type="interactions" value="811"/>
</dbReference>
<dbReference type="HOGENOM" id="CLU_103072_0_0_1"/>